<evidence type="ECO:0000259" key="11">
    <source>
        <dbReference type="PROSITE" id="PS50234"/>
    </source>
</evidence>
<evidence type="ECO:0000256" key="6">
    <source>
        <dbReference type="ARBA" id="ARBA00022840"/>
    </source>
</evidence>
<dbReference type="UniPathway" id="UPA00668"/>
<dbReference type="Gene3D" id="1.10.8.80">
    <property type="entry name" value="Magnesium chelatase subunit I, C-Terminal domain"/>
    <property type="match status" value="1"/>
</dbReference>
<dbReference type="InterPro" id="IPR041628">
    <property type="entry name" value="ChlI/MoxR_AAA_lid"/>
</dbReference>
<evidence type="ECO:0000256" key="4">
    <source>
        <dbReference type="ARBA" id="ARBA00022598"/>
    </source>
</evidence>
<comment type="subunit">
    <text evidence="9">The magnesium chelatase complex is a heterotrimer consisting of subunits CHLI, CHLD, AND CHLH.</text>
</comment>
<dbReference type="SUPFAM" id="SSF53300">
    <property type="entry name" value="vWA-like"/>
    <property type="match status" value="1"/>
</dbReference>
<protein>
    <recommendedName>
        <fullName evidence="9">Mg-protoporphyrin IX chelatase</fullName>
        <ecNumber evidence="9">6.6.1.1</ecNumber>
    </recommendedName>
</protein>
<evidence type="ECO:0000256" key="3">
    <source>
        <dbReference type="ARBA" id="ARBA00022531"/>
    </source>
</evidence>
<dbReference type="Proteomes" id="UP000323000">
    <property type="component" value="Chromosome 1"/>
</dbReference>
<evidence type="ECO:0000313" key="13">
    <source>
        <dbReference type="Proteomes" id="UP000323000"/>
    </source>
</evidence>
<dbReference type="NCBIfam" id="TIGR02031">
    <property type="entry name" value="BchD-ChlD"/>
    <property type="match status" value="1"/>
</dbReference>
<keyword evidence="4 9" id="KW-0436">Ligase</keyword>
<dbReference type="SMART" id="SM00382">
    <property type="entry name" value="AAA"/>
    <property type="match status" value="1"/>
</dbReference>
<comment type="pathway">
    <text evidence="1 9">Porphyrin-containing compound metabolism; chlorophyll biosynthesis.</text>
</comment>
<evidence type="ECO:0000256" key="9">
    <source>
        <dbReference type="RuleBase" id="RU362087"/>
    </source>
</evidence>
<keyword evidence="3 9" id="KW-0602">Photosynthesis</keyword>
<dbReference type="InterPro" id="IPR002035">
    <property type="entry name" value="VWF_A"/>
</dbReference>
<proteinExistence type="inferred from homology"/>
<dbReference type="AlphaFoldDB" id="A0A5C7IVY5"/>
<comment type="catalytic activity">
    <reaction evidence="8 9">
        <text>protoporphyrin IX + Mg(2+) + ATP + H2O = Mg-protoporphyrin IX + ADP + phosphate + 3 H(+)</text>
        <dbReference type="Rhea" id="RHEA:13961"/>
        <dbReference type="ChEBI" id="CHEBI:15377"/>
        <dbReference type="ChEBI" id="CHEBI:15378"/>
        <dbReference type="ChEBI" id="CHEBI:18420"/>
        <dbReference type="ChEBI" id="CHEBI:30616"/>
        <dbReference type="ChEBI" id="CHEBI:43474"/>
        <dbReference type="ChEBI" id="CHEBI:57306"/>
        <dbReference type="ChEBI" id="CHEBI:60492"/>
        <dbReference type="ChEBI" id="CHEBI:456216"/>
        <dbReference type="EC" id="6.6.1.1"/>
    </reaction>
</comment>
<feature type="compositionally biased region" description="Acidic residues" evidence="10">
    <location>
        <begin position="433"/>
        <end position="466"/>
    </location>
</feature>
<dbReference type="CDD" id="cd01451">
    <property type="entry name" value="vWA_Magnesium_chelatase"/>
    <property type="match status" value="1"/>
</dbReference>
<dbReference type="SMART" id="SM00327">
    <property type="entry name" value="VWA"/>
    <property type="match status" value="1"/>
</dbReference>
<comment type="function">
    <text evidence="9">Involved in chlorophyll biosynthesis. Catalyzes the insertion of magnesium ion into protoporphyrin IX to yield Mg-protoporphyrin IX.</text>
</comment>
<sequence length="802" mass="87598">MAFSPTSSSFSHLHSRSVLVPSFKLYPLPFSCVSSSFSFKRRSRQHFFCVRASSSSNATLDSANGAATQNSDSYGRQNFPLAAVVGQDATKTALLLGAIDREIGGIAISGRRGTAKTVMARGLHAILPPIEVVVGSMSNADPACPEEYINIKLLHSMCATRWEDGLAKRVEYDSAGNVKTQIAKSPFIQIPLGVTEDRLIGSVDVEESVKTGTTVFQPGLLAEAHRGVLYVDEINLLDEGISNLLLNVLTDGVNIVEREGISFKHPCKPLLIATYNPEEGAVREHLLDRIAINLSADLPMSFEDRVAAVGIATQFQESSNAVFKMVEEETDYAKTQIILAREYLKDVIIGRDQLKYLVLEALRGGCQGHRAELYAARVAKCLAALEGREKVYADDLKKAVELVILPRSIVNETPPEQQNQQPPPPPPPQNQDSGEEQNEEEDPEGENDDENDEENNEENEQQQDQLPEEFVFDAEGGLVDEKLLFFAQQAQRRRGKAGRAKNIIFSEDRGRYIKPMLPKGPVKRLAVDATLRAAAPYQKLRREKDTQKIRKVFVEKTDMRAKRMARKAGALVIFVVDASGSMALNRMQNAKGAALKLLAESYTSRDQVSIIPFRGDSAEVLLPPSRSIAMARRRLERLPCGGGSPLAHGLTTAVRVGLNAEKSGDVGRIMIVAITDGRANISLKRSTDPEAAVASDAPRPSAQELKDLRTVVGIANVQKKIPLPDVFTCHCFIKDEIIGVAGKIFKSGMSLLVIDTENKFVSTGFAKEIARVAQGKYYYLPNASDAVISATTKDALAALKSS</sequence>
<dbReference type="InterPro" id="IPR003593">
    <property type="entry name" value="AAA+_ATPase"/>
</dbReference>
<evidence type="ECO:0000256" key="8">
    <source>
        <dbReference type="ARBA" id="ARBA00048693"/>
    </source>
</evidence>
<evidence type="ECO:0000256" key="1">
    <source>
        <dbReference type="ARBA" id="ARBA00005173"/>
    </source>
</evidence>
<feature type="region of interest" description="Disordered" evidence="10">
    <location>
        <begin position="413"/>
        <end position="466"/>
    </location>
</feature>
<reference evidence="13" key="1">
    <citation type="journal article" date="2019" name="Gigascience">
        <title>De novo genome assembly of the endangered Acer yangbiense, a plant species with extremely small populations endemic to Yunnan Province, China.</title>
        <authorList>
            <person name="Yang J."/>
            <person name="Wariss H.M."/>
            <person name="Tao L."/>
            <person name="Zhang R."/>
            <person name="Yun Q."/>
            <person name="Hollingsworth P."/>
            <person name="Dao Z."/>
            <person name="Luo G."/>
            <person name="Guo H."/>
            <person name="Ma Y."/>
            <person name="Sun W."/>
        </authorList>
    </citation>
    <scope>NUCLEOTIDE SEQUENCE [LARGE SCALE GENOMIC DNA]</scope>
    <source>
        <strain evidence="13">cv. Malutang</strain>
    </source>
</reference>
<dbReference type="PROSITE" id="PS50234">
    <property type="entry name" value="VWFA"/>
    <property type="match status" value="1"/>
</dbReference>
<dbReference type="GO" id="GO:0015995">
    <property type="term" value="P:chlorophyll biosynthetic process"/>
    <property type="evidence" value="ECO:0007669"/>
    <property type="project" value="UniProtKB-UniPathway"/>
</dbReference>
<dbReference type="Pfam" id="PF17863">
    <property type="entry name" value="AAA_lid_2"/>
    <property type="match status" value="1"/>
</dbReference>
<evidence type="ECO:0000256" key="7">
    <source>
        <dbReference type="ARBA" id="ARBA00023171"/>
    </source>
</evidence>
<dbReference type="EC" id="6.6.1.1" evidence="9"/>
<dbReference type="GO" id="GO:0015979">
    <property type="term" value="P:photosynthesis"/>
    <property type="evidence" value="ECO:0007669"/>
    <property type="project" value="UniProtKB-UniRule"/>
</dbReference>
<dbReference type="InterPro" id="IPR011776">
    <property type="entry name" value="Mg_chelatase_ATPase-dsu"/>
</dbReference>
<keyword evidence="6 9" id="KW-0067">ATP-binding</keyword>
<evidence type="ECO:0000256" key="5">
    <source>
        <dbReference type="ARBA" id="ARBA00022741"/>
    </source>
</evidence>
<dbReference type="SUPFAM" id="SSF52540">
    <property type="entry name" value="P-loop containing nucleoside triphosphate hydrolases"/>
    <property type="match status" value="1"/>
</dbReference>
<comment type="similarity">
    <text evidence="2 9">Belongs to the Mg-chelatase subunits D/I family.</text>
</comment>
<dbReference type="Pfam" id="PF01078">
    <property type="entry name" value="Mg_chelatase"/>
    <property type="match status" value="1"/>
</dbReference>
<dbReference type="GO" id="GO:0009507">
    <property type="term" value="C:chloroplast"/>
    <property type="evidence" value="ECO:0007669"/>
    <property type="project" value="UniProtKB-SubCell"/>
</dbReference>
<dbReference type="PANTHER" id="PTHR43473:SF2">
    <property type="entry name" value="MAGNESIUM-CHELATASE SUBUNIT CHLD, CHLOROPLASTIC"/>
    <property type="match status" value="1"/>
</dbReference>
<dbReference type="InterPro" id="IPR027417">
    <property type="entry name" value="P-loop_NTPase"/>
</dbReference>
<dbReference type="GO" id="GO:0005524">
    <property type="term" value="F:ATP binding"/>
    <property type="evidence" value="ECO:0007669"/>
    <property type="project" value="UniProtKB-UniRule"/>
</dbReference>
<dbReference type="EMBL" id="VAHF01000001">
    <property type="protein sequence ID" value="TXG73248.1"/>
    <property type="molecule type" value="Genomic_DNA"/>
</dbReference>
<dbReference type="GO" id="GO:0016851">
    <property type="term" value="F:magnesium chelatase activity"/>
    <property type="evidence" value="ECO:0007669"/>
    <property type="project" value="UniProtKB-UniRule"/>
</dbReference>
<organism evidence="12 13">
    <name type="scientific">Acer yangbiense</name>
    <dbReference type="NCBI Taxonomy" id="1000413"/>
    <lineage>
        <taxon>Eukaryota</taxon>
        <taxon>Viridiplantae</taxon>
        <taxon>Streptophyta</taxon>
        <taxon>Embryophyta</taxon>
        <taxon>Tracheophyta</taxon>
        <taxon>Spermatophyta</taxon>
        <taxon>Magnoliopsida</taxon>
        <taxon>eudicotyledons</taxon>
        <taxon>Gunneridae</taxon>
        <taxon>Pentapetalae</taxon>
        <taxon>rosids</taxon>
        <taxon>malvids</taxon>
        <taxon>Sapindales</taxon>
        <taxon>Sapindaceae</taxon>
        <taxon>Hippocastanoideae</taxon>
        <taxon>Acereae</taxon>
        <taxon>Acer</taxon>
    </lineage>
</organism>
<comment type="caution">
    <text evidence="12">The sequence shown here is derived from an EMBL/GenBank/DDBJ whole genome shotgun (WGS) entry which is preliminary data.</text>
</comment>
<keyword evidence="7 9" id="KW-0149">Chlorophyll biosynthesis</keyword>
<dbReference type="Gene3D" id="3.40.50.410">
    <property type="entry name" value="von Willebrand factor, type A domain"/>
    <property type="match status" value="1"/>
</dbReference>
<dbReference type="InterPro" id="IPR041702">
    <property type="entry name" value="BchD/ChlD_VWA"/>
</dbReference>
<evidence type="ECO:0000256" key="10">
    <source>
        <dbReference type="SAM" id="MobiDB-lite"/>
    </source>
</evidence>
<accession>A0A5C7IVY5</accession>
<dbReference type="Gene3D" id="3.40.50.300">
    <property type="entry name" value="P-loop containing nucleotide triphosphate hydrolases"/>
    <property type="match status" value="1"/>
</dbReference>
<keyword evidence="5 9" id="KW-0547">Nucleotide-binding</keyword>
<dbReference type="OrthoDB" id="299997at2759"/>
<evidence type="ECO:0000256" key="2">
    <source>
        <dbReference type="ARBA" id="ARBA00005799"/>
    </source>
</evidence>
<comment type="subcellular location">
    <subcellularLocation>
        <location evidence="9">Plastid</location>
        <location evidence="9">Chloroplast</location>
    </subcellularLocation>
</comment>
<evidence type="ECO:0000313" key="12">
    <source>
        <dbReference type="EMBL" id="TXG73248.1"/>
    </source>
</evidence>
<gene>
    <name evidence="12" type="ORF">EZV62_001827</name>
</gene>
<dbReference type="InterPro" id="IPR036465">
    <property type="entry name" value="vWFA_dom_sf"/>
</dbReference>
<comment type="activity regulation">
    <text evidence="9">Redox regulation; active in reducing conditions, inactive in oxidizing conditions.</text>
</comment>
<feature type="domain" description="VWFA" evidence="11">
    <location>
        <begin position="571"/>
        <end position="796"/>
    </location>
</feature>
<dbReference type="PANTHER" id="PTHR43473">
    <property type="entry name" value="MAGNESIUM-CHELATASE SUBUNIT CHLD, CHLOROPLASTIC"/>
    <property type="match status" value="1"/>
</dbReference>
<name>A0A5C7IVY5_9ROSI</name>
<dbReference type="Pfam" id="PF13519">
    <property type="entry name" value="VWA_2"/>
    <property type="match status" value="1"/>
</dbReference>
<keyword evidence="13" id="KW-1185">Reference proteome</keyword>
<keyword evidence="9" id="KW-0934">Plastid</keyword>
<dbReference type="InterPro" id="IPR000523">
    <property type="entry name" value="Mg_chelatse_chII-like_cat_dom"/>
</dbReference>
<keyword evidence="9" id="KW-0150">Chloroplast</keyword>